<evidence type="ECO:0000256" key="8">
    <source>
        <dbReference type="ARBA" id="ARBA00023134"/>
    </source>
</evidence>
<dbReference type="PANTHER" id="PTHR45909:SF1">
    <property type="entry name" value="ADP-RIBOSYLATION FACTOR-RELATED PROTEIN 1"/>
    <property type="match status" value="1"/>
</dbReference>
<evidence type="ECO:0000256" key="10">
    <source>
        <dbReference type="ARBA" id="ARBA00023170"/>
    </source>
</evidence>
<dbReference type="Gene3D" id="3.40.50.300">
    <property type="entry name" value="P-loop containing nucleotide triphosphate hydrolases"/>
    <property type="match status" value="1"/>
</dbReference>
<organism evidence="11 12">
    <name type="scientific">Thecamonas trahens ATCC 50062</name>
    <dbReference type="NCBI Taxonomy" id="461836"/>
    <lineage>
        <taxon>Eukaryota</taxon>
        <taxon>Apusozoa</taxon>
        <taxon>Apusomonadida</taxon>
        <taxon>Apusomonadidae</taxon>
        <taxon>Thecamonas</taxon>
    </lineage>
</organism>
<dbReference type="SUPFAM" id="SSF52540">
    <property type="entry name" value="P-loop containing nucleoside triphosphate hydrolases"/>
    <property type="match status" value="1"/>
</dbReference>
<keyword evidence="9" id="KW-0472">Membrane</keyword>
<dbReference type="PANTHER" id="PTHR45909">
    <property type="entry name" value="ADP-RIBOSYLATION FACTOR-RELATED PROTEIN 1"/>
    <property type="match status" value="1"/>
</dbReference>
<evidence type="ECO:0000256" key="6">
    <source>
        <dbReference type="ARBA" id="ARBA00022824"/>
    </source>
</evidence>
<dbReference type="GO" id="GO:0006886">
    <property type="term" value="P:intracellular protein transport"/>
    <property type="evidence" value="ECO:0007669"/>
    <property type="project" value="TreeGrafter"/>
</dbReference>
<comment type="similarity">
    <text evidence="2">Belongs to the SRP receptor beta subunit family.</text>
</comment>
<dbReference type="Proteomes" id="UP000054408">
    <property type="component" value="Unassembled WGS sequence"/>
</dbReference>
<evidence type="ECO:0000256" key="3">
    <source>
        <dbReference type="ARBA" id="ARBA00020256"/>
    </source>
</evidence>
<dbReference type="PROSITE" id="PS00675">
    <property type="entry name" value="SIGMA54_INTERACT_1"/>
    <property type="match status" value="1"/>
</dbReference>
<dbReference type="GO" id="GO:0043001">
    <property type="term" value="P:Golgi to plasma membrane protein transport"/>
    <property type="evidence" value="ECO:0007669"/>
    <property type="project" value="TreeGrafter"/>
</dbReference>
<dbReference type="InterPro" id="IPR024156">
    <property type="entry name" value="Small_GTPase_ARF"/>
</dbReference>
<keyword evidence="4" id="KW-0812">Transmembrane</keyword>
<evidence type="ECO:0000256" key="2">
    <source>
        <dbReference type="ARBA" id="ARBA00005619"/>
    </source>
</evidence>
<name>A0A0L0DKH6_THETB</name>
<dbReference type="GO" id="GO:0034067">
    <property type="term" value="P:protein localization to Golgi apparatus"/>
    <property type="evidence" value="ECO:0007669"/>
    <property type="project" value="TreeGrafter"/>
</dbReference>
<proteinExistence type="inferred from homology"/>
<dbReference type="Pfam" id="PF09439">
    <property type="entry name" value="SRPRB"/>
    <property type="match status" value="1"/>
</dbReference>
<keyword evidence="6" id="KW-0256">Endoplasmic reticulum</keyword>
<evidence type="ECO:0000256" key="5">
    <source>
        <dbReference type="ARBA" id="ARBA00022741"/>
    </source>
</evidence>
<dbReference type="InterPro" id="IPR027417">
    <property type="entry name" value="P-loop_NTPase"/>
</dbReference>
<dbReference type="OrthoDB" id="41266at2759"/>
<evidence type="ECO:0000256" key="4">
    <source>
        <dbReference type="ARBA" id="ARBA00022692"/>
    </source>
</evidence>
<dbReference type="GO" id="GO:0005794">
    <property type="term" value="C:Golgi apparatus"/>
    <property type="evidence" value="ECO:0007669"/>
    <property type="project" value="TreeGrafter"/>
</dbReference>
<keyword evidence="10 11" id="KW-0675">Receptor</keyword>
<protein>
    <recommendedName>
        <fullName evidence="3">Signal recognition particle receptor subunit beta</fullName>
    </recommendedName>
</protein>
<keyword evidence="7" id="KW-1133">Transmembrane helix</keyword>
<dbReference type="RefSeq" id="XP_013755102.1">
    <property type="nucleotide sequence ID" value="XM_013899648.1"/>
</dbReference>
<reference evidence="11 12" key="1">
    <citation type="submission" date="2010-05" db="EMBL/GenBank/DDBJ databases">
        <title>The Genome Sequence of Thecamonas trahens ATCC 50062.</title>
        <authorList>
            <consortium name="The Broad Institute Genome Sequencing Platform"/>
            <person name="Russ C."/>
            <person name="Cuomo C."/>
            <person name="Shea T."/>
            <person name="Young S.K."/>
            <person name="Zeng Q."/>
            <person name="Koehrsen M."/>
            <person name="Haas B."/>
            <person name="Borodovsky M."/>
            <person name="Guigo R."/>
            <person name="Alvarado L."/>
            <person name="Berlin A."/>
            <person name="Bochicchio J."/>
            <person name="Borenstein D."/>
            <person name="Chapman S."/>
            <person name="Chen Z."/>
            <person name="Freedman E."/>
            <person name="Gellesch M."/>
            <person name="Goldberg J."/>
            <person name="Griggs A."/>
            <person name="Gujja S."/>
            <person name="Heilman E."/>
            <person name="Heiman D."/>
            <person name="Hepburn T."/>
            <person name="Howarth C."/>
            <person name="Jen D."/>
            <person name="Larson L."/>
            <person name="Mehta T."/>
            <person name="Park D."/>
            <person name="Pearson M."/>
            <person name="Roberts A."/>
            <person name="Saif S."/>
            <person name="Shenoy N."/>
            <person name="Sisk P."/>
            <person name="Stolte C."/>
            <person name="Sykes S."/>
            <person name="Thomson T."/>
            <person name="Walk T."/>
            <person name="White J."/>
            <person name="Yandava C."/>
            <person name="Burger G."/>
            <person name="Gray M.W."/>
            <person name="Holland P.W.H."/>
            <person name="King N."/>
            <person name="Lang F.B.F."/>
            <person name="Roger A.J."/>
            <person name="Ruiz-Trillo I."/>
            <person name="Lander E."/>
            <person name="Nusbaum C."/>
        </authorList>
    </citation>
    <scope>NUCLEOTIDE SEQUENCE [LARGE SCALE GENOMIC DNA]</scope>
    <source>
        <strain evidence="11 12">ATCC 50062</strain>
    </source>
</reference>
<evidence type="ECO:0000256" key="7">
    <source>
        <dbReference type="ARBA" id="ARBA00022989"/>
    </source>
</evidence>
<keyword evidence="12" id="KW-1185">Reference proteome</keyword>
<evidence type="ECO:0000313" key="11">
    <source>
        <dbReference type="EMBL" id="KNC52792.1"/>
    </source>
</evidence>
<dbReference type="EMBL" id="GL349475">
    <property type="protein sequence ID" value="KNC52792.1"/>
    <property type="molecule type" value="Genomic_DNA"/>
</dbReference>
<dbReference type="GeneID" id="25567318"/>
<dbReference type="InterPro" id="IPR019009">
    <property type="entry name" value="SRP_receptor_beta_su"/>
</dbReference>
<evidence type="ECO:0000313" key="12">
    <source>
        <dbReference type="Proteomes" id="UP000054408"/>
    </source>
</evidence>
<dbReference type="eggNOG" id="KOG0090">
    <property type="taxonomic scope" value="Eukaryota"/>
</dbReference>
<evidence type="ECO:0000256" key="9">
    <source>
        <dbReference type="ARBA" id="ARBA00023136"/>
    </source>
</evidence>
<dbReference type="GO" id="GO:0003924">
    <property type="term" value="F:GTPase activity"/>
    <property type="evidence" value="ECO:0007669"/>
    <property type="project" value="TreeGrafter"/>
</dbReference>
<dbReference type="AlphaFoldDB" id="A0A0L0DKH6"/>
<dbReference type="STRING" id="461836.A0A0L0DKH6"/>
<accession>A0A0L0DKH6</accession>
<comment type="subcellular location">
    <subcellularLocation>
        <location evidence="1">Endoplasmic reticulum membrane</location>
        <topology evidence="1">Single-pass membrane protein</topology>
    </subcellularLocation>
</comment>
<sequence length="296" mass="31245">MDWLLFLPKLVAEATPEWILDAPLAMAGLPTTDLCRTYVVAAVMVVVAGQVAYSLRTSSVRRRGSCVVLLGESGTGKTTLFQVAVAGGDSSALRKCHTSMEENRGLLPLEWLNAQSTAGPAAPSARRYTFRAALPVLDLPGHPSLRYKLHQAVSSAAAVVFVVDAVAAADAKVLRVTAEHLFTVMKEPAMVANATPLLVFCNKADVPSACSPLALENALADEISTLIDMHTSRLEDTDGEDPDAAAQAAALAALRPPSARFDFAAVPYTVRFTAGAALTGQGVDDLREFVSHAFAQ</sequence>
<keyword evidence="8" id="KW-0342">GTP-binding</keyword>
<evidence type="ECO:0000256" key="1">
    <source>
        <dbReference type="ARBA" id="ARBA00004389"/>
    </source>
</evidence>
<dbReference type="InterPro" id="IPR025662">
    <property type="entry name" value="Sigma_54_int_dom_ATP-bd_1"/>
</dbReference>
<dbReference type="GO" id="GO:0005789">
    <property type="term" value="C:endoplasmic reticulum membrane"/>
    <property type="evidence" value="ECO:0007669"/>
    <property type="project" value="UniProtKB-SubCell"/>
</dbReference>
<dbReference type="GO" id="GO:0005525">
    <property type="term" value="F:GTP binding"/>
    <property type="evidence" value="ECO:0007669"/>
    <property type="project" value="UniProtKB-KW"/>
</dbReference>
<keyword evidence="5" id="KW-0547">Nucleotide-binding</keyword>
<gene>
    <name evidence="11" type="ORF">AMSG_08681</name>
</gene>